<dbReference type="AlphaFoldDB" id="A0AAV2C177"/>
<name>A0AAV2C177_9ARAC</name>
<protein>
    <submittedName>
        <fullName evidence="2">Uncharacterized protein</fullName>
    </submittedName>
</protein>
<organism evidence="2 3">
    <name type="scientific">Larinioides sclopetarius</name>
    <dbReference type="NCBI Taxonomy" id="280406"/>
    <lineage>
        <taxon>Eukaryota</taxon>
        <taxon>Metazoa</taxon>
        <taxon>Ecdysozoa</taxon>
        <taxon>Arthropoda</taxon>
        <taxon>Chelicerata</taxon>
        <taxon>Arachnida</taxon>
        <taxon>Araneae</taxon>
        <taxon>Araneomorphae</taxon>
        <taxon>Entelegynae</taxon>
        <taxon>Araneoidea</taxon>
        <taxon>Araneidae</taxon>
        <taxon>Larinioides</taxon>
    </lineage>
</organism>
<keyword evidence="3" id="KW-1185">Reference proteome</keyword>
<feature type="coiled-coil region" evidence="1">
    <location>
        <begin position="51"/>
        <end position="85"/>
    </location>
</feature>
<dbReference type="EMBL" id="CAXIEN010000675">
    <property type="protein sequence ID" value="CAL1301383.1"/>
    <property type="molecule type" value="Genomic_DNA"/>
</dbReference>
<dbReference type="Proteomes" id="UP001497382">
    <property type="component" value="Unassembled WGS sequence"/>
</dbReference>
<evidence type="ECO:0000313" key="3">
    <source>
        <dbReference type="Proteomes" id="UP001497382"/>
    </source>
</evidence>
<evidence type="ECO:0000313" key="2">
    <source>
        <dbReference type="EMBL" id="CAL1301383.1"/>
    </source>
</evidence>
<keyword evidence="1" id="KW-0175">Coiled coil</keyword>
<proteinExistence type="predicted"/>
<evidence type="ECO:0000256" key="1">
    <source>
        <dbReference type="SAM" id="Coils"/>
    </source>
</evidence>
<accession>A0AAV2C177</accession>
<comment type="caution">
    <text evidence="2">The sequence shown here is derived from an EMBL/GenBank/DDBJ whole genome shotgun (WGS) entry which is preliminary data.</text>
</comment>
<reference evidence="2 3" key="1">
    <citation type="submission" date="2024-04" db="EMBL/GenBank/DDBJ databases">
        <authorList>
            <person name="Rising A."/>
            <person name="Reimegard J."/>
            <person name="Sonavane S."/>
            <person name="Akerstrom W."/>
            <person name="Nylinder S."/>
            <person name="Hedman E."/>
            <person name="Kallberg Y."/>
        </authorList>
    </citation>
    <scope>NUCLEOTIDE SEQUENCE [LARGE SCALE GENOMIC DNA]</scope>
</reference>
<gene>
    <name evidence="2" type="ORF">LARSCL_LOCUS22487</name>
</gene>
<sequence length="160" mass="18417">MAYLAKARKDDLKTLATELGLQVNDTMRVIDLKDLIVKSETYDEIFTKNLLETLIETRQQQENDHKNLEERKRKEQDLLFEIERLKLNLAAVGSSPNLGASASNVNIETHIQQLVPKFTNTSDIASYLQLFERQCETLNVLGYFTSPTNEGEFQRQPRNN</sequence>